<dbReference type="SUPFAM" id="SSF52833">
    <property type="entry name" value="Thioredoxin-like"/>
    <property type="match status" value="1"/>
</dbReference>
<reference evidence="1 2" key="1">
    <citation type="submission" date="2024-04" db="EMBL/GenBank/DDBJ databases">
        <title>Screening of coral probiotics and analysis of their probiotic properties.</title>
        <authorList>
            <person name="Wang S."/>
        </authorList>
    </citation>
    <scope>NUCLEOTIDE SEQUENCE [LARGE SCALE GENOMIC DNA]</scope>
    <source>
        <strain evidence="1 2">GXU-Z9</strain>
    </source>
</reference>
<dbReference type="RefSeq" id="WP_083390438.1">
    <property type="nucleotide sequence ID" value="NZ_CP151651.1"/>
</dbReference>
<accession>A0ABZ2ZMX6</accession>
<dbReference type="EMBL" id="CP151651">
    <property type="protein sequence ID" value="WZP08626.1"/>
    <property type="molecule type" value="Genomic_DNA"/>
</dbReference>
<name>A0ABZ2ZMX6_9BACI</name>
<evidence type="ECO:0000313" key="1">
    <source>
        <dbReference type="EMBL" id="WZP08626.1"/>
    </source>
</evidence>
<sequence length="148" mass="16950">MCREYLAQLRERISELEARGFQVIVIAPSKGTFINQFLEQFGPFPFPILGDPSREAYRGMGHKTMPKWKLLSKAAFGFITGKVKGFVPDNEKQKEFVMKSMKTQNVYIQGGTWLFSPQGKILWKHIDESPENHAKIADVLKKMDEVKA</sequence>
<gene>
    <name evidence="1" type="ORF">AADC60_05630</name>
</gene>
<proteinExistence type="predicted"/>
<evidence type="ECO:0000313" key="2">
    <source>
        <dbReference type="Proteomes" id="UP001472074"/>
    </source>
</evidence>
<organism evidence="1 2">
    <name type="scientific">Cytobacillus pseudoceanisediminis</name>
    <dbReference type="NCBI Taxonomy" id="3051614"/>
    <lineage>
        <taxon>Bacteria</taxon>
        <taxon>Bacillati</taxon>
        <taxon>Bacillota</taxon>
        <taxon>Bacilli</taxon>
        <taxon>Bacillales</taxon>
        <taxon>Bacillaceae</taxon>
        <taxon>Cytobacillus</taxon>
    </lineage>
</organism>
<dbReference type="InterPro" id="IPR036249">
    <property type="entry name" value="Thioredoxin-like_sf"/>
</dbReference>
<dbReference type="InterPro" id="IPR032801">
    <property type="entry name" value="PXL2A/B/C"/>
</dbReference>
<dbReference type="Gene3D" id="3.40.30.10">
    <property type="entry name" value="Glutaredoxin"/>
    <property type="match status" value="1"/>
</dbReference>
<protein>
    <submittedName>
        <fullName evidence="1">Peroxiredoxin-like family protein</fullName>
    </submittedName>
</protein>
<dbReference type="PANTHER" id="PTHR28630:SF3">
    <property type="entry name" value="PEROXIREDOXIN-LIKE 2C"/>
    <property type="match status" value="1"/>
</dbReference>
<keyword evidence="2" id="KW-1185">Reference proteome</keyword>
<dbReference type="PANTHER" id="PTHR28630">
    <property type="match status" value="1"/>
</dbReference>
<dbReference type="Pfam" id="PF13911">
    <property type="entry name" value="AhpC-TSA_2"/>
    <property type="match status" value="1"/>
</dbReference>
<dbReference type="Proteomes" id="UP001472074">
    <property type="component" value="Chromosome"/>
</dbReference>